<evidence type="ECO:0000256" key="2">
    <source>
        <dbReference type="SAM" id="Phobius"/>
    </source>
</evidence>
<evidence type="ECO:0000313" key="4">
    <source>
        <dbReference type="Proteomes" id="UP000239899"/>
    </source>
</evidence>
<keyword evidence="2" id="KW-1133">Transmembrane helix</keyword>
<evidence type="ECO:0000313" key="3">
    <source>
        <dbReference type="EMBL" id="PRW33117.1"/>
    </source>
</evidence>
<feature type="transmembrane region" description="Helical" evidence="2">
    <location>
        <begin position="95"/>
        <end position="117"/>
    </location>
</feature>
<feature type="compositionally biased region" description="Low complexity" evidence="1">
    <location>
        <begin position="53"/>
        <end position="74"/>
    </location>
</feature>
<name>A0A2P6TG61_CHLSO</name>
<accession>A0A2P6TG61</accession>
<keyword evidence="2" id="KW-0812">Transmembrane</keyword>
<comment type="caution">
    <text evidence="3">The sequence shown here is derived from an EMBL/GenBank/DDBJ whole genome shotgun (WGS) entry which is preliminary data.</text>
</comment>
<organism evidence="3 4">
    <name type="scientific">Chlorella sorokiniana</name>
    <name type="common">Freshwater green alga</name>
    <dbReference type="NCBI Taxonomy" id="3076"/>
    <lineage>
        <taxon>Eukaryota</taxon>
        <taxon>Viridiplantae</taxon>
        <taxon>Chlorophyta</taxon>
        <taxon>core chlorophytes</taxon>
        <taxon>Trebouxiophyceae</taxon>
        <taxon>Chlorellales</taxon>
        <taxon>Chlorellaceae</taxon>
        <taxon>Chlorella clade</taxon>
        <taxon>Chlorella</taxon>
    </lineage>
</organism>
<proteinExistence type="predicted"/>
<dbReference type="AlphaFoldDB" id="A0A2P6TG61"/>
<sequence>MAVSMPFAMSRPCPAVQRCLQRSGLRPAVRLHRTVCLAFLNDERQPSGRDDIGPAPAEAPGGALPPTTGGPTSGSVFTPAGQEFVKTVAASVTTLAALITLIGWGVGLSSGVAQLNVSLNEMKAAQQGIKTDINAIKAVLLSIAVLLFSPAIARAAQFLGIYRKE</sequence>
<keyword evidence="4" id="KW-1185">Reference proteome</keyword>
<dbReference type="Proteomes" id="UP000239899">
    <property type="component" value="Unassembled WGS sequence"/>
</dbReference>
<evidence type="ECO:0000256" key="1">
    <source>
        <dbReference type="SAM" id="MobiDB-lite"/>
    </source>
</evidence>
<reference evidence="3 4" key="1">
    <citation type="journal article" date="2018" name="Plant J.">
        <title>Genome sequences of Chlorella sorokiniana UTEX 1602 and Micractinium conductrix SAG 241.80: implications to maltose excretion by a green alga.</title>
        <authorList>
            <person name="Arriola M.B."/>
            <person name="Velmurugan N."/>
            <person name="Zhang Y."/>
            <person name="Plunkett M.H."/>
            <person name="Hondzo H."/>
            <person name="Barney B.M."/>
        </authorList>
    </citation>
    <scope>NUCLEOTIDE SEQUENCE [LARGE SCALE GENOMIC DNA]</scope>
    <source>
        <strain evidence="4">UTEX 1602</strain>
    </source>
</reference>
<gene>
    <name evidence="3" type="ORF">C2E21_7830</name>
</gene>
<feature type="region of interest" description="Disordered" evidence="1">
    <location>
        <begin position="46"/>
        <end position="75"/>
    </location>
</feature>
<keyword evidence="2" id="KW-0472">Membrane</keyword>
<dbReference type="EMBL" id="LHPG02000017">
    <property type="protein sequence ID" value="PRW33117.1"/>
    <property type="molecule type" value="Genomic_DNA"/>
</dbReference>
<protein>
    <submittedName>
        <fullName evidence="3">Phosphatase</fullName>
    </submittedName>
</protein>
<feature type="transmembrane region" description="Helical" evidence="2">
    <location>
        <begin position="138"/>
        <end position="162"/>
    </location>
</feature>